<evidence type="ECO:0000313" key="2">
    <source>
        <dbReference type="EMBL" id="KAK5847434.1"/>
    </source>
</evidence>
<accession>A0AAN7WRC5</accession>
<feature type="transmembrane region" description="Helical" evidence="1">
    <location>
        <begin position="41"/>
        <end position="61"/>
    </location>
</feature>
<proteinExistence type="predicted"/>
<reference evidence="2 3" key="1">
    <citation type="journal article" date="2023" name="Genes (Basel)">
        <title>Chromosome-Level Genome Assembly and Circadian Gene Repertoire of the Patagonia Blennie Eleginops maclovinus-The Closest Ancestral Proxy of Antarctic Cryonotothenioids.</title>
        <authorList>
            <person name="Cheng C.C."/>
            <person name="Rivera-Colon A.G."/>
            <person name="Minhas B.F."/>
            <person name="Wilson L."/>
            <person name="Rayamajhi N."/>
            <person name="Vargas-Chacoff L."/>
            <person name="Catchen J.M."/>
        </authorList>
    </citation>
    <scope>NUCLEOTIDE SEQUENCE [LARGE SCALE GENOMIC DNA]</scope>
    <source>
        <strain evidence="2">JMC-PN-2008</strain>
    </source>
</reference>
<dbReference type="Proteomes" id="UP001346869">
    <property type="component" value="Unassembled WGS sequence"/>
</dbReference>
<dbReference type="EMBL" id="JAUZQC010000026">
    <property type="protein sequence ID" value="KAK5847434.1"/>
    <property type="molecule type" value="Genomic_DNA"/>
</dbReference>
<reference evidence="2 3" key="2">
    <citation type="journal article" date="2023" name="Mol. Biol. Evol.">
        <title>Genomics of Secondarily Temperate Adaptation in the Only Non-Antarctic Icefish.</title>
        <authorList>
            <person name="Rivera-Colon A.G."/>
            <person name="Rayamajhi N."/>
            <person name="Minhas B.F."/>
            <person name="Madrigal G."/>
            <person name="Bilyk K.T."/>
            <person name="Yoon V."/>
            <person name="Hune M."/>
            <person name="Gregory S."/>
            <person name="Cheng C.H.C."/>
            <person name="Catchen J.M."/>
        </authorList>
    </citation>
    <scope>NUCLEOTIDE SEQUENCE [LARGE SCALE GENOMIC DNA]</scope>
    <source>
        <strain evidence="2">JMC-PN-2008</strain>
    </source>
</reference>
<keyword evidence="1" id="KW-0812">Transmembrane</keyword>
<organism evidence="2 3">
    <name type="scientific">Eleginops maclovinus</name>
    <name type="common">Patagonian blennie</name>
    <name type="synonym">Eleginus maclovinus</name>
    <dbReference type="NCBI Taxonomy" id="56733"/>
    <lineage>
        <taxon>Eukaryota</taxon>
        <taxon>Metazoa</taxon>
        <taxon>Chordata</taxon>
        <taxon>Craniata</taxon>
        <taxon>Vertebrata</taxon>
        <taxon>Euteleostomi</taxon>
        <taxon>Actinopterygii</taxon>
        <taxon>Neopterygii</taxon>
        <taxon>Teleostei</taxon>
        <taxon>Neoteleostei</taxon>
        <taxon>Acanthomorphata</taxon>
        <taxon>Eupercaria</taxon>
        <taxon>Perciformes</taxon>
        <taxon>Notothenioidei</taxon>
        <taxon>Eleginopidae</taxon>
        <taxon>Eleginops</taxon>
    </lineage>
</organism>
<keyword evidence="1" id="KW-1133">Transmembrane helix</keyword>
<keyword evidence="3" id="KW-1185">Reference proteome</keyword>
<gene>
    <name evidence="2" type="ORF">PBY51_016558</name>
</gene>
<name>A0AAN7WRC5_ELEMC</name>
<dbReference type="AlphaFoldDB" id="A0AAN7WRC5"/>
<keyword evidence="1" id="KW-0472">Membrane</keyword>
<sequence length="330" mass="35510">MCVLSPAPSLLSLKSCPHSPPFTVSYGVFLHCVSYSAFPLLVSHCFPTVFLSFFLGLHSFLPCLVPTRVLNLPPLLFHSAPFQKSVQSHPPGPSLGPTLFRSAPPGGPPLPLLLCPTLCPTLPSFPCVPTLGSFLCVLHVPTFLLFPGSSPCVLHCVLSAPSPGVLLAKTFPWFPTLCPNFASYWVPTQISHSPPFTVSYCGSFMGPTLFPTWSKNPPPSLVPHSKAPTLPPSPCPTFVLHLGSYSRLPFNVPTVCPRGCPTLVHSSSFTGPFSVLTLPPHCVLLCLLYCVLICVHCVSYPSFLHWSYSNLLFGPPFPCGPNLGAFTFVS</sequence>
<evidence type="ECO:0000313" key="3">
    <source>
        <dbReference type="Proteomes" id="UP001346869"/>
    </source>
</evidence>
<evidence type="ECO:0000256" key="1">
    <source>
        <dbReference type="SAM" id="Phobius"/>
    </source>
</evidence>
<protein>
    <submittedName>
        <fullName evidence="2">Uncharacterized protein</fullName>
    </submittedName>
</protein>
<comment type="caution">
    <text evidence="2">The sequence shown here is derived from an EMBL/GenBank/DDBJ whole genome shotgun (WGS) entry which is preliminary data.</text>
</comment>